<dbReference type="InterPro" id="IPR029063">
    <property type="entry name" value="SAM-dependent_MTases_sf"/>
</dbReference>
<accession>A0A2T0THW6</accession>
<proteinExistence type="predicted"/>
<keyword evidence="2" id="KW-1185">Reference proteome</keyword>
<sequence>MTLLDSRPPGGLDLAAVARGDGLYLADGGDRLDLTAPDPSSELRTALAAHPLVAQVVVLRQAGRTVAVVVPRREPAVVPTRPARIAQLLDRVNRLAPRRVLQIGIGDVDLPAALSAQCETYRLVDLSLDRVCDVLTRRPDLRRRMRVRAIPSVGDPLTTPEAYDLVLVDLGSPSLSTLDLPATVAGWLRIVGDTGAVFVANLRDPRVERLTTWTRTGHPRTTPDAAGWSPPALLRGLAVGHGIEAHAYPPLGPVGDFDVVLRHADAHPKLPMLRWNREVQSPEHLGSLLAGRGVERVRLVGIPLAGVVDSVLAWRAHESRSAAVRYGYGHGVDWHEVEAIGADHGYEVTFAAPLTGAEYHFDAVLQRSGVASRRAARTHGGLAPRLRRWLALRAPDLTGPVDLVVLDTGGLAGIAGTT</sequence>
<gene>
    <name evidence="1" type="ORF">CLV43_102760</name>
</gene>
<dbReference type="Gene3D" id="3.40.50.150">
    <property type="entry name" value="Vaccinia Virus protein VP39"/>
    <property type="match status" value="1"/>
</dbReference>
<organism evidence="1 2">
    <name type="scientific">Umezawaea tangerina</name>
    <dbReference type="NCBI Taxonomy" id="84725"/>
    <lineage>
        <taxon>Bacteria</taxon>
        <taxon>Bacillati</taxon>
        <taxon>Actinomycetota</taxon>
        <taxon>Actinomycetes</taxon>
        <taxon>Pseudonocardiales</taxon>
        <taxon>Pseudonocardiaceae</taxon>
        <taxon>Umezawaea</taxon>
    </lineage>
</organism>
<dbReference type="AlphaFoldDB" id="A0A2T0THW6"/>
<comment type="caution">
    <text evidence="1">The sequence shown here is derived from an EMBL/GenBank/DDBJ whole genome shotgun (WGS) entry which is preliminary data.</text>
</comment>
<protein>
    <submittedName>
        <fullName evidence="1">Uncharacterized protein</fullName>
    </submittedName>
</protein>
<dbReference type="EMBL" id="PVTF01000002">
    <property type="protein sequence ID" value="PRY45195.1"/>
    <property type="molecule type" value="Genomic_DNA"/>
</dbReference>
<dbReference type="RefSeq" id="WP_170155774.1">
    <property type="nucleotide sequence ID" value="NZ_PVTF01000002.1"/>
</dbReference>
<dbReference type="Proteomes" id="UP000239494">
    <property type="component" value="Unassembled WGS sequence"/>
</dbReference>
<name>A0A2T0THW6_9PSEU</name>
<reference evidence="1 2" key="1">
    <citation type="submission" date="2018-03" db="EMBL/GenBank/DDBJ databases">
        <title>Genomic Encyclopedia of Archaeal and Bacterial Type Strains, Phase II (KMG-II): from individual species to whole genera.</title>
        <authorList>
            <person name="Goeker M."/>
        </authorList>
    </citation>
    <scope>NUCLEOTIDE SEQUENCE [LARGE SCALE GENOMIC DNA]</scope>
    <source>
        <strain evidence="1 2">DSM 44720</strain>
    </source>
</reference>
<evidence type="ECO:0000313" key="1">
    <source>
        <dbReference type="EMBL" id="PRY45195.1"/>
    </source>
</evidence>
<evidence type="ECO:0000313" key="2">
    <source>
        <dbReference type="Proteomes" id="UP000239494"/>
    </source>
</evidence>